<evidence type="ECO:0000313" key="2">
    <source>
        <dbReference type="EMBL" id="RHM71445.1"/>
    </source>
</evidence>
<feature type="transmembrane region" description="Helical" evidence="1">
    <location>
        <begin position="47"/>
        <end position="68"/>
    </location>
</feature>
<name>A0A415S658_MEDGN</name>
<keyword evidence="1" id="KW-1133">Transmembrane helix</keyword>
<feature type="transmembrane region" description="Helical" evidence="1">
    <location>
        <begin position="144"/>
        <end position="165"/>
    </location>
</feature>
<protein>
    <submittedName>
        <fullName evidence="2">DUF998 domain-containing protein</fullName>
    </submittedName>
</protein>
<evidence type="ECO:0000256" key="1">
    <source>
        <dbReference type="SAM" id="Phobius"/>
    </source>
</evidence>
<feature type="transmembrane region" description="Helical" evidence="1">
    <location>
        <begin position="113"/>
        <end position="137"/>
    </location>
</feature>
<reference evidence="2 3" key="1">
    <citation type="submission" date="2018-08" db="EMBL/GenBank/DDBJ databases">
        <title>A genome reference for cultivated species of the human gut microbiota.</title>
        <authorList>
            <person name="Zou Y."/>
            <person name="Xue W."/>
            <person name="Luo G."/>
        </authorList>
    </citation>
    <scope>NUCLEOTIDE SEQUENCE [LARGE SCALE GENOMIC DNA]</scope>
    <source>
        <strain evidence="2 3">AF33-12</strain>
    </source>
</reference>
<comment type="caution">
    <text evidence="2">The sequence shown here is derived from an EMBL/GenBank/DDBJ whole genome shotgun (WGS) entry which is preliminary data.</text>
</comment>
<gene>
    <name evidence="2" type="ORF">DWZ50_15405</name>
</gene>
<dbReference type="Pfam" id="PF06197">
    <property type="entry name" value="DUF998"/>
    <property type="match status" value="1"/>
</dbReference>
<dbReference type="Proteomes" id="UP000285610">
    <property type="component" value="Unassembled WGS sequence"/>
</dbReference>
<feature type="transmembrane region" description="Helical" evidence="1">
    <location>
        <begin position="185"/>
        <end position="204"/>
    </location>
</feature>
<keyword evidence="1" id="KW-0472">Membrane</keyword>
<dbReference type="RefSeq" id="WP_118445066.1">
    <property type="nucleotide sequence ID" value="NZ_JBCPGC010000068.1"/>
</dbReference>
<feature type="transmembrane region" description="Helical" evidence="1">
    <location>
        <begin position="7"/>
        <end position="27"/>
    </location>
</feature>
<dbReference type="AlphaFoldDB" id="A0A415S658"/>
<accession>A0A415S658</accession>
<organism evidence="2 3">
    <name type="scientific">Mediterraneibacter gnavus</name>
    <name type="common">Ruminococcus gnavus</name>
    <dbReference type="NCBI Taxonomy" id="33038"/>
    <lineage>
        <taxon>Bacteria</taxon>
        <taxon>Bacillati</taxon>
        <taxon>Bacillota</taxon>
        <taxon>Clostridia</taxon>
        <taxon>Lachnospirales</taxon>
        <taxon>Lachnospiraceae</taxon>
        <taxon>Mediterraneibacter</taxon>
    </lineage>
</organism>
<dbReference type="InterPro" id="IPR009339">
    <property type="entry name" value="DUF998"/>
</dbReference>
<keyword evidence="1" id="KW-0812">Transmembrane</keyword>
<sequence>MKKEIIVFWLLLCVGEFVVPYILGNRIANYNSLKMVMSAVGAKENGILSVIYRLWLIIYGSYTTYMLFRLRNLCTDRTFKIAIVIIIIYAILGCILCGIFPSEMTKTFTTISAKIHAIAVVISFFLLMFVPILLGCTFLKKGNFLIFAISILAFICALAVFILQVVSERETYVMTFIGNTGLWERLYLCILYSYIGGVLLKLILEKTN</sequence>
<proteinExistence type="predicted"/>
<feature type="transmembrane region" description="Helical" evidence="1">
    <location>
        <begin position="80"/>
        <end position="101"/>
    </location>
</feature>
<evidence type="ECO:0000313" key="3">
    <source>
        <dbReference type="Proteomes" id="UP000285610"/>
    </source>
</evidence>
<dbReference type="EMBL" id="QRQE01000047">
    <property type="protein sequence ID" value="RHM71445.1"/>
    <property type="molecule type" value="Genomic_DNA"/>
</dbReference>